<feature type="region of interest" description="Disordered" evidence="1">
    <location>
        <begin position="66"/>
        <end position="86"/>
    </location>
</feature>
<organism evidence="2 3">
    <name type="scientific">Romanomermis culicivorax</name>
    <name type="common">Nematode worm</name>
    <dbReference type="NCBI Taxonomy" id="13658"/>
    <lineage>
        <taxon>Eukaryota</taxon>
        <taxon>Metazoa</taxon>
        <taxon>Ecdysozoa</taxon>
        <taxon>Nematoda</taxon>
        <taxon>Enoplea</taxon>
        <taxon>Dorylaimia</taxon>
        <taxon>Mermithida</taxon>
        <taxon>Mermithoidea</taxon>
        <taxon>Mermithidae</taxon>
        <taxon>Romanomermis</taxon>
    </lineage>
</organism>
<dbReference type="WBParaSite" id="nRc.2.0.1.t41726-RA">
    <property type="protein sequence ID" value="nRc.2.0.1.t41726-RA"/>
    <property type="gene ID" value="nRc.2.0.1.g41726"/>
</dbReference>
<sequence>MVLCDAIERESKKANAVLFGLLVTDANDLDEHQRQHELVVELNQHRSSSETNLYIDFRKNCIGTQRHRSRNGPNTFYTSQLQSRSM</sequence>
<dbReference type="AlphaFoldDB" id="A0A915KTB9"/>
<evidence type="ECO:0000256" key="1">
    <source>
        <dbReference type="SAM" id="MobiDB-lite"/>
    </source>
</evidence>
<evidence type="ECO:0000313" key="3">
    <source>
        <dbReference type="WBParaSite" id="nRc.2.0.1.t41726-RA"/>
    </source>
</evidence>
<reference evidence="3" key="1">
    <citation type="submission" date="2022-11" db="UniProtKB">
        <authorList>
            <consortium name="WormBaseParasite"/>
        </authorList>
    </citation>
    <scope>IDENTIFICATION</scope>
</reference>
<dbReference type="Proteomes" id="UP000887565">
    <property type="component" value="Unplaced"/>
</dbReference>
<accession>A0A915KTB9</accession>
<keyword evidence="2" id="KW-1185">Reference proteome</keyword>
<evidence type="ECO:0000313" key="2">
    <source>
        <dbReference type="Proteomes" id="UP000887565"/>
    </source>
</evidence>
<name>A0A915KTB9_ROMCU</name>
<proteinExistence type="predicted"/>
<protein>
    <submittedName>
        <fullName evidence="3">Uncharacterized protein</fullName>
    </submittedName>
</protein>
<feature type="compositionally biased region" description="Polar residues" evidence="1">
    <location>
        <begin position="71"/>
        <end position="86"/>
    </location>
</feature>